<dbReference type="InterPro" id="IPR050266">
    <property type="entry name" value="AB_hydrolase_sf"/>
</dbReference>
<dbReference type="AlphaFoldDB" id="A0A1M6W2J0"/>
<dbReference type="Pfam" id="PF00561">
    <property type="entry name" value="Abhydrolase_1"/>
    <property type="match status" value="1"/>
</dbReference>
<evidence type="ECO:0000259" key="1">
    <source>
        <dbReference type="Pfam" id="PF00561"/>
    </source>
</evidence>
<sequence>MWKTINNGNGTYQDIGQGPAVVLLHGFSENSEVWKAQRDYLSRYYRLILPDLPGTGKSPLTAGLTIAAMADYVYAILLAENIKETVVIGHSMGGYVALALLQQHPEVIKGLGLFHSTAAADTEEKKDTRKKSMDFIRQHGGALFTRQTIPNLFSPATKTKKPELVEAGIDMCSQCPDESLIAYTNAMMQRPDLTGLLSSASTPVLFVIGKDDNAVAPASVIQQVMLPKTSSVFIFEEVGHMGMWEKIEESNHLLNQFISFCQL</sequence>
<name>A0A1M6W2J0_9BACT</name>
<dbReference type="PANTHER" id="PTHR43798">
    <property type="entry name" value="MONOACYLGLYCEROL LIPASE"/>
    <property type="match status" value="1"/>
</dbReference>
<dbReference type="Proteomes" id="UP000184420">
    <property type="component" value="Unassembled WGS sequence"/>
</dbReference>
<protein>
    <submittedName>
        <fullName evidence="2">Pimeloyl-ACP methyl ester carboxylesterase</fullName>
    </submittedName>
</protein>
<proteinExistence type="predicted"/>
<keyword evidence="3" id="KW-1185">Reference proteome</keyword>
<dbReference type="EMBL" id="FRBL01000001">
    <property type="protein sequence ID" value="SHK87970.1"/>
    <property type="molecule type" value="Genomic_DNA"/>
</dbReference>
<dbReference type="InterPro" id="IPR000073">
    <property type="entry name" value="AB_hydrolase_1"/>
</dbReference>
<organism evidence="2 3">
    <name type="scientific">Chitinophaga jiangningensis</name>
    <dbReference type="NCBI Taxonomy" id="1419482"/>
    <lineage>
        <taxon>Bacteria</taxon>
        <taxon>Pseudomonadati</taxon>
        <taxon>Bacteroidota</taxon>
        <taxon>Chitinophagia</taxon>
        <taxon>Chitinophagales</taxon>
        <taxon>Chitinophagaceae</taxon>
        <taxon>Chitinophaga</taxon>
    </lineage>
</organism>
<evidence type="ECO:0000313" key="3">
    <source>
        <dbReference type="Proteomes" id="UP000184420"/>
    </source>
</evidence>
<evidence type="ECO:0000313" key="2">
    <source>
        <dbReference type="EMBL" id="SHK87970.1"/>
    </source>
</evidence>
<accession>A0A1M6W2J0</accession>
<gene>
    <name evidence="2" type="ORF">SAMN05444266_101459</name>
</gene>
<dbReference type="Gene3D" id="3.40.50.1820">
    <property type="entry name" value="alpha/beta hydrolase"/>
    <property type="match status" value="1"/>
</dbReference>
<reference evidence="2 3" key="1">
    <citation type="submission" date="2016-11" db="EMBL/GenBank/DDBJ databases">
        <authorList>
            <person name="Jaros S."/>
            <person name="Januszkiewicz K."/>
            <person name="Wedrychowicz H."/>
        </authorList>
    </citation>
    <scope>NUCLEOTIDE SEQUENCE [LARGE SCALE GENOMIC DNA]</scope>
    <source>
        <strain evidence="2 3">DSM 27406</strain>
    </source>
</reference>
<dbReference type="SUPFAM" id="SSF53474">
    <property type="entry name" value="alpha/beta-Hydrolases"/>
    <property type="match status" value="1"/>
</dbReference>
<feature type="domain" description="AB hydrolase-1" evidence="1">
    <location>
        <begin position="19"/>
        <end position="128"/>
    </location>
</feature>
<dbReference type="RefSeq" id="WP_073077582.1">
    <property type="nucleotide sequence ID" value="NZ_FRBL01000001.1"/>
</dbReference>
<dbReference type="STRING" id="1419482.SAMN05444266_101459"/>
<dbReference type="InterPro" id="IPR029058">
    <property type="entry name" value="AB_hydrolase_fold"/>
</dbReference>
<dbReference type="PRINTS" id="PR00111">
    <property type="entry name" value="ABHYDROLASE"/>
</dbReference>
<dbReference type="PANTHER" id="PTHR43798:SF33">
    <property type="entry name" value="HYDROLASE, PUTATIVE (AFU_ORTHOLOGUE AFUA_2G14860)-RELATED"/>
    <property type="match status" value="1"/>
</dbReference>
<dbReference type="GO" id="GO:0016020">
    <property type="term" value="C:membrane"/>
    <property type="evidence" value="ECO:0007669"/>
    <property type="project" value="TreeGrafter"/>
</dbReference>